<protein>
    <recommendedName>
        <fullName evidence="1">Stage 0 sporulation protein A homolog</fullName>
    </recommendedName>
</protein>
<name>G9YVT8_FLAPL</name>
<evidence type="ECO:0000313" key="6">
    <source>
        <dbReference type="EMBL" id="EHM40081.1"/>
    </source>
</evidence>
<feature type="domain" description="Response regulatory" evidence="5">
    <location>
        <begin position="4"/>
        <end position="87"/>
    </location>
</feature>
<dbReference type="Gene3D" id="3.40.50.2300">
    <property type="match status" value="1"/>
</dbReference>
<gene>
    <name evidence="6" type="ORF">HMPREF0372_03653</name>
</gene>
<reference evidence="6 7" key="1">
    <citation type="submission" date="2011-08" db="EMBL/GenBank/DDBJ databases">
        <authorList>
            <person name="Weinstock G."/>
            <person name="Sodergren E."/>
            <person name="Clifton S."/>
            <person name="Fulton L."/>
            <person name="Fulton B."/>
            <person name="Courtney L."/>
            <person name="Fronick C."/>
            <person name="Harrison M."/>
            <person name="Strong C."/>
            <person name="Farmer C."/>
            <person name="Delahaunty K."/>
            <person name="Markovic C."/>
            <person name="Hall O."/>
            <person name="Minx P."/>
            <person name="Tomlinson C."/>
            <person name="Mitreva M."/>
            <person name="Hou S."/>
            <person name="Chen J."/>
            <person name="Wollam A."/>
            <person name="Pepin K.H."/>
            <person name="Johnson M."/>
            <person name="Bhonagiri V."/>
            <person name="Zhang X."/>
            <person name="Suruliraj S."/>
            <person name="Warren W."/>
            <person name="Chinwalla A."/>
            <person name="Mardis E.R."/>
            <person name="Wilson R.K."/>
        </authorList>
    </citation>
    <scope>NUCLEOTIDE SEQUENCE [LARGE SCALE GENOMIC DNA]</scope>
    <source>
        <strain evidence="6 7">ATCC 29863</strain>
    </source>
</reference>
<dbReference type="SUPFAM" id="SSF52172">
    <property type="entry name" value="CheY-like"/>
    <property type="match status" value="1"/>
</dbReference>
<evidence type="ECO:0000256" key="3">
    <source>
        <dbReference type="ARBA" id="ARBA00024867"/>
    </source>
</evidence>
<comment type="function">
    <text evidence="3">May play the central regulatory role in sporulation. It may be an element of the effector pathway responsible for the activation of sporulation genes in response to nutritional stress. Spo0A may act in concert with spo0H (a sigma factor) to control the expression of some genes that are critical to the sporulation process.</text>
</comment>
<evidence type="ECO:0000256" key="4">
    <source>
        <dbReference type="PROSITE-ProRule" id="PRU00169"/>
    </source>
</evidence>
<dbReference type="AlphaFoldDB" id="G9YVT8"/>
<dbReference type="PANTHER" id="PTHR44591">
    <property type="entry name" value="STRESS RESPONSE REGULATOR PROTEIN 1"/>
    <property type="match status" value="1"/>
</dbReference>
<dbReference type="EMBL" id="AGCK01000298">
    <property type="protein sequence ID" value="EHM40081.1"/>
    <property type="molecule type" value="Genomic_DNA"/>
</dbReference>
<proteinExistence type="predicted"/>
<evidence type="ECO:0000256" key="1">
    <source>
        <dbReference type="ARBA" id="ARBA00018672"/>
    </source>
</evidence>
<organism evidence="6 7">
    <name type="scientific">Flavonifractor plautii ATCC 29863</name>
    <dbReference type="NCBI Taxonomy" id="411475"/>
    <lineage>
        <taxon>Bacteria</taxon>
        <taxon>Bacillati</taxon>
        <taxon>Bacillota</taxon>
        <taxon>Clostridia</taxon>
        <taxon>Eubacteriales</taxon>
        <taxon>Oscillospiraceae</taxon>
        <taxon>Flavonifractor</taxon>
    </lineage>
</organism>
<sequence>MADTVLIVDDDEAVLTMLYKVIRSNGIEADTVASGEEALERTAQRTYDLILLDVNLMGMDGFQVVQTLRQRGVRTPHHHRQRTQGGL</sequence>
<dbReference type="InterPro" id="IPR011006">
    <property type="entry name" value="CheY-like_superfamily"/>
</dbReference>
<dbReference type="GeneID" id="89223175"/>
<evidence type="ECO:0000313" key="7">
    <source>
        <dbReference type="Proteomes" id="UP000004459"/>
    </source>
</evidence>
<keyword evidence="2 4" id="KW-0597">Phosphoprotein</keyword>
<accession>G9YVT8</accession>
<dbReference type="Pfam" id="PF00072">
    <property type="entry name" value="Response_reg"/>
    <property type="match status" value="1"/>
</dbReference>
<evidence type="ECO:0000256" key="2">
    <source>
        <dbReference type="ARBA" id="ARBA00022553"/>
    </source>
</evidence>
<dbReference type="PANTHER" id="PTHR44591:SF3">
    <property type="entry name" value="RESPONSE REGULATORY DOMAIN-CONTAINING PROTEIN"/>
    <property type="match status" value="1"/>
</dbReference>
<dbReference type="PATRIC" id="fig|411475.3.peg.3151"/>
<dbReference type="GO" id="GO:0000160">
    <property type="term" value="P:phosphorelay signal transduction system"/>
    <property type="evidence" value="ECO:0007669"/>
    <property type="project" value="InterPro"/>
</dbReference>
<dbReference type="RefSeq" id="WP_007494559.1">
    <property type="nucleotide sequence ID" value="NZ_JH417835.1"/>
</dbReference>
<dbReference type="HOGENOM" id="CLU_2478806_0_0_9"/>
<dbReference type="Proteomes" id="UP000004459">
    <property type="component" value="Unassembled WGS sequence"/>
</dbReference>
<dbReference type="PROSITE" id="PS50110">
    <property type="entry name" value="RESPONSE_REGULATORY"/>
    <property type="match status" value="1"/>
</dbReference>
<dbReference type="InterPro" id="IPR050595">
    <property type="entry name" value="Bact_response_regulator"/>
</dbReference>
<dbReference type="InterPro" id="IPR001789">
    <property type="entry name" value="Sig_transdc_resp-reg_receiver"/>
</dbReference>
<comment type="caution">
    <text evidence="6">The sequence shown here is derived from an EMBL/GenBank/DDBJ whole genome shotgun (WGS) entry which is preliminary data.</text>
</comment>
<evidence type="ECO:0000259" key="5">
    <source>
        <dbReference type="PROSITE" id="PS50110"/>
    </source>
</evidence>
<feature type="modified residue" description="4-aspartylphosphate" evidence="4">
    <location>
        <position position="53"/>
    </location>
</feature>